<dbReference type="PROSITE" id="PS50885">
    <property type="entry name" value="HAMP"/>
    <property type="match status" value="1"/>
</dbReference>
<evidence type="ECO:0000313" key="14">
    <source>
        <dbReference type="EMBL" id="KGL66983.1"/>
    </source>
</evidence>
<feature type="transmembrane region" description="Helical" evidence="11">
    <location>
        <begin position="15"/>
        <end position="39"/>
    </location>
</feature>
<dbReference type="PANTHER" id="PTHR45436">
    <property type="entry name" value="SENSOR HISTIDINE KINASE YKOH"/>
    <property type="match status" value="1"/>
</dbReference>
<dbReference type="Gene3D" id="6.10.340.10">
    <property type="match status" value="1"/>
</dbReference>
<evidence type="ECO:0000259" key="13">
    <source>
        <dbReference type="PROSITE" id="PS50885"/>
    </source>
</evidence>
<comment type="subcellular location">
    <subcellularLocation>
        <location evidence="2">Membrane</location>
    </subcellularLocation>
</comment>
<feature type="domain" description="HAMP" evidence="13">
    <location>
        <begin position="175"/>
        <end position="230"/>
    </location>
</feature>
<name>A0A099YDL0_LIMMU</name>
<dbReference type="InterPro" id="IPR003660">
    <property type="entry name" value="HAMP_dom"/>
</dbReference>
<dbReference type="Pfam" id="PF02518">
    <property type="entry name" value="HATPase_c"/>
    <property type="match status" value="1"/>
</dbReference>
<keyword evidence="10 11" id="KW-0472">Membrane</keyword>
<evidence type="ECO:0000256" key="1">
    <source>
        <dbReference type="ARBA" id="ARBA00000085"/>
    </source>
</evidence>
<dbReference type="Proteomes" id="UP000030001">
    <property type="component" value="Unassembled WGS sequence"/>
</dbReference>
<sequence length="457" mass="52558">MKKIPTSADILQRAVWKLIVFITLGFEIVIIGASGHQLYERVVINSQRIARKLVKTEIDSEFDWQHWRMNSNLDTENVYFLEVDNLRHAKPQRFYTENAKQLANKPPWHLFKSFWYSERFGILYRTVTTKNGIRYVLWHRMYEQTTILIRIIWVTLAAMILIMALSPLYVKRLAKRLTHPLTELTQGVQAASERGDDDGWQLAVPEQPAEIVSLTQNFNQLLKKLYNHQAEQQLFIMNAAHELRTPIAAIRSHVQLLERHGQDHPEIIPKSIRYIDSESRQMQDLVNSLLKLTRADVSNLTLSKISISQTVAELVEQMQPKIAQPLKSRIEPDCWAIANQDAVTQIIHNLIANAAKYSPADQPIQVTVEQQSNQIICRIIDEGPGILPQDLPHVFERFYRSAEVRSQIPGTGLGLAIAAQLSQLIQGKLTVHNHQPHGAVFELRLLQTLKKLQQTRR</sequence>
<dbReference type="InterPro" id="IPR003661">
    <property type="entry name" value="HisK_dim/P_dom"/>
</dbReference>
<evidence type="ECO:0000256" key="11">
    <source>
        <dbReference type="SAM" id="Phobius"/>
    </source>
</evidence>
<dbReference type="Gene3D" id="3.30.565.10">
    <property type="entry name" value="Histidine kinase-like ATPase, C-terminal domain"/>
    <property type="match status" value="1"/>
</dbReference>
<keyword evidence="7" id="KW-0418">Kinase</keyword>
<evidence type="ECO:0000256" key="9">
    <source>
        <dbReference type="ARBA" id="ARBA00023012"/>
    </source>
</evidence>
<dbReference type="GO" id="GO:0000155">
    <property type="term" value="F:phosphorelay sensor kinase activity"/>
    <property type="evidence" value="ECO:0007669"/>
    <property type="project" value="InterPro"/>
</dbReference>
<dbReference type="InterPro" id="IPR036890">
    <property type="entry name" value="HATPase_C_sf"/>
</dbReference>
<dbReference type="Pfam" id="PF00512">
    <property type="entry name" value="HisKA"/>
    <property type="match status" value="1"/>
</dbReference>
<dbReference type="InterPro" id="IPR003594">
    <property type="entry name" value="HATPase_dom"/>
</dbReference>
<evidence type="ECO:0000256" key="7">
    <source>
        <dbReference type="ARBA" id="ARBA00022777"/>
    </source>
</evidence>
<dbReference type="SMART" id="SM00388">
    <property type="entry name" value="HisKA"/>
    <property type="match status" value="1"/>
</dbReference>
<dbReference type="CDD" id="cd00075">
    <property type="entry name" value="HATPase"/>
    <property type="match status" value="1"/>
</dbReference>
<dbReference type="PANTHER" id="PTHR45436:SF5">
    <property type="entry name" value="SENSOR HISTIDINE KINASE TRCS"/>
    <property type="match status" value="1"/>
</dbReference>
<dbReference type="EMBL" id="JROC01000030">
    <property type="protein sequence ID" value="KGL66983.1"/>
    <property type="molecule type" value="Genomic_DNA"/>
</dbReference>
<dbReference type="InterPro" id="IPR004358">
    <property type="entry name" value="Sig_transdc_His_kin-like_C"/>
</dbReference>
<comment type="catalytic activity">
    <reaction evidence="1">
        <text>ATP + protein L-histidine = ADP + protein N-phospho-L-histidine.</text>
        <dbReference type="EC" id="2.7.13.3"/>
    </reaction>
</comment>
<keyword evidence="9" id="KW-0902">Two-component regulatory system</keyword>
<dbReference type="InterPro" id="IPR005467">
    <property type="entry name" value="His_kinase_dom"/>
</dbReference>
<evidence type="ECO:0000313" key="15">
    <source>
        <dbReference type="Proteomes" id="UP000030001"/>
    </source>
</evidence>
<keyword evidence="8 11" id="KW-1133">Transmembrane helix</keyword>
<dbReference type="CDD" id="cd00082">
    <property type="entry name" value="HisKA"/>
    <property type="match status" value="1"/>
</dbReference>
<gene>
    <name evidence="14" type="ORF">LX03_04920</name>
</gene>
<proteinExistence type="predicted"/>
<feature type="transmembrane region" description="Helical" evidence="11">
    <location>
        <begin position="147"/>
        <end position="170"/>
    </location>
</feature>
<feature type="domain" description="Histidine kinase" evidence="12">
    <location>
        <begin position="238"/>
        <end position="449"/>
    </location>
</feature>
<dbReference type="InterPro" id="IPR050428">
    <property type="entry name" value="TCS_sensor_his_kinase"/>
</dbReference>
<keyword evidence="6 11" id="KW-0812">Transmembrane</keyword>
<dbReference type="AlphaFoldDB" id="A0A099YDL0"/>
<evidence type="ECO:0000256" key="5">
    <source>
        <dbReference type="ARBA" id="ARBA00022679"/>
    </source>
</evidence>
<evidence type="ECO:0000256" key="10">
    <source>
        <dbReference type="ARBA" id="ARBA00023136"/>
    </source>
</evidence>
<evidence type="ECO:0000256" key="8">
    <source>
        <dbReference type="ARBA" id="ARBA00022989"/>
    </source>
</evidence>
<dbReference type="SUPFAM" id="SSF47384">
    <property type="entry name" value="Homodimeric domain of signal transducing histidine kinase"/>
    <property type="match status" value="1"/>
</dbReference>
<dbReference type="EC" id="2.7.13.3" evidence="3"/>
<dbReference type="SMART" id="SM00387">
    <property type="entry name" value="HATPase_c"/>
    <property type="match status" value="1"/>
</dbReference>
<keyword evidence="4" id="KW-0597">Phosphoprotein</keyword>
<evidence type="ECO:0000256" key="4">
    <source>
        <dbReference type="ARBA" id="ARBA00022553"/>
    </source>
</evidence>
<protein>
    <recommendedName>
        <fullName evidence="3">histidine kinase</fullName>
        <ecNumber evidence="3">2.7.13.3</ecNumber>
    </recommendedName>
</protein>
<dbReference type="FunFam" id="1.10.287.130:FF:000001">
    <property type="entry name" value="Two-component sensor histidine kinase"/>
    <property type="match status" value="1"/>
</dbReference>
<keyword evidence="5" id="KW-0808">Transferase</keyword>
<evidence type="ECO:0000256" key="6">
    <source>
        <dbReference type="ARBA" id="ARBA00022692"/>
    </source>
</evidence>
<evidence type="ECO:0000256" key="2">
    <source>
        <dbReference type="ARBA" id="ARBA00004370"/>
    </source>
</evidence>
<organism evidence="14 15">
    <name type="scientific">Limosilactobacillus mucosae</name>
    <name type="common">Lactobacillus mucosae</name>
    <dbReference type="NCBI Taxonomy" id="97478"/>
    <lineage>
        <taxon>Bacteria</taxon>
        <taxon>Bacillati</taxon>
        <taxon>Bacillota</taxon>
        <taxon>Bacilli</taxon>
        <taxon>Lactobacillales</taxon>
        <taxon>Lactobacillaceae</taxon>
        <taxon>Limosilactobacillus</taxon>
    </lineage>
</organism>
<dbReference type="GO" id="GO:0005886">
    <property type="term" value="C:plasma membrane"/>
    <property type="evidence" value="ECO:0007669"/>
    <property type="project" value="TreeGrafter"/>
</dbReference>
<reference evidence="14 15" key="1">
    <citation type="submission" date="2014-09" db="EMBL/GenBank/DDBJ databases">
        <title>Lactobacillus mucosae CRL573 Genome Sequencing.</title>
        <authorList>
            <person name="Bleckwedel J."/>
            <person name="Teran L.C."/>
            <person name="Bonacina J."/>
            <person name="Saavedra L."/>
            <person name="Mozzi F.B."/>
            <person name="Raya R.R."/>
        </authorList>
    </citation>
    <scope>NUCLEOTIDE SEQUENCE [LARGE SCALE GENOMIC DNA]</scope>
    <source>
        <strain evidence="14 15">CRL573</strain>
    </source>
</reference>
<evidence type="ECO:0000259" key="12">
    <source>
        <dbReference type="PROSITE" id="PS50109"/>
    </source>
</evidence>
<dbReference type="PRINTS" id="PR00344">
    <property type="entry name" value="BCTRLSENSOR"/>
</dbReference>
<dbReference type="PROSITE" id="PS50109">
    <property type="entry name" value="HIS_KIN"/>
    <property type="match status" value="1"/>
</dbReference>
<accession>A0A099YDL0</accession>
<dbReference type="SUPFAM" id="SSF55874">
    <property type="entry name" value="ATPase domain of HSP90 chaperone/DNA topoisomerase II/histidine kinase"/>
    <property type="match status" value="1"/>
</dbReference>
<dbReference type="InterPro" id="IPR036097">
    <property type="entry name" value="HisK_dim/P_sf"/>
</dbReference>
<evidence type="ECO:0000256" key="3">
    <source>
        <dbReference type="ARBA" id="ARBA00012438"/>
    </source>
</evidence>
<dbReference type="Gene3D" id="1.10.287.130">
    <property type="match status" value="1"/>
</dbReference>
<comment type="caution">
    <text evidence="14">The sequence shown here is derived from an EMBL/GenBank/DDBJ whole genome shotgun (WGS) entry which is preliminary data.</text>
</comment>